<reference evidence="2" key="2">
    <citation type="submission" date="2014-05" db="EMBL/GenBank/DDBJ databases">
        <title>The genome and life-stage specific transcriptomes of Globodera pallida elucidate key aspects of plant parasitism by a cyst nematode.</title>
        <authorList>
            <person name="Cotton J.A."/>
            <person name="Lilley C.J."/>
            <person name="Jones L.M."/>
            <person name="Kikuchi T."/>
            <person name="Reid A.J."/>
            <person name="Thorpe P."/>
            <person name="Tsai I.J."/>
            <person name="Beasley H."/>
            <person name="Blok V."/>
            <person name="Cock P.J.A."/>
            <person name="Van den Akker S.E."/>
            <person name="Holroyd N."/>
            <person name="Hunt M."/>
            <person name="Mantelin S."/>
            <person name="Naghra H."/>
            <person name="Pain A."/>
            <person name="Palomares-Rius J.E."/>
            <person name="Zarowiecki M."/>
            <person name="Berriman M."/>
            <person name="Jones J.T."/>
            <person name="Urwin P.E."/>
        </authorList>
    </citation>
    <scope>NUCLEOTIDE SEQUENCE [LARGE SCALE GENOMIC DNA]</scope>
    <source>
        <strain evidence="2">Lindley</strain>
    </source>
</reference>
<dbReference type="WBParaSite" id="GPLIN_000575900">
    <property type="protein sequence ID" value="GPLIN_000575900"/>
    <property type="gene ID" value="GPLIN_000575900"/>
</dbReference>
<feature type="region of interest" description="Disordered" evidence="1">
    <location>
        <begin position="83"/>
        <end position="132"/>
    </location>
</feature>
<reference evidence="2" key="1">
    <citation type="submission" date="2013-12" db="EMBL/GenBank/DDBJ databases">
        <authorList>
            <person name="Aslett M."/>
        </authorList>
    </citation>
    <scope>NUCLEOTIDE SEQUENCE [LARGE SCALE GENOMIC DNA]</scope>
    <source>
        <strain evidence="2">Lindley</strain>
    </source>
</reference>
<protein>
    <submittedName>
        <fullName evidence="3">Uncharacterized protein</fullName>
    </submittedName>
</protein>
<organism evidence="2 3">
    <name type="scientific">Globodera pallida</name>
    <name type="common">Potato cyst nematode worm</name>
    <name type="synonym">Heterodera pallida</name>
    <dbReference type="NCBI Taxonomy" id="36090"/>
    <lineage>
        <taxon>Eukaryota</taxon>
        <taxon>Metazoa</taxon>
        <taxon>Ecdysozoa</taxon>
        <taxon>Nematoda</taxon>
        <taxon>Chromadorea</taxon>
        <taxon>Rhabditida</taxon>
        <taxon>Tylenchina</taxon>
        <taxon>Tylenchomorpha</taxon>
        <taxon>Tylenchoidea</taxon>
        <taxon>Heteroderidae</taxon>
        <taxon>Heteroderinae</taxon>
        <taxon>Globodera</taxon>
    </lineage>
</organism>
<keyword evidence="2" id="KW-1185">Reference proteome</keyword>
<dbReference type="AlphaFoldDB" id="A0A183BYR9"/>
<accession>A0A183BYR9</accession>
<proteinExistence type="predicted"/>
<evidence type="ECO:0000256" key="1">
    <source>
        <dbReference type="SAM" id="MobiDB-lite"/>
    </source>
</evidence>
<evidence type="ECO:0000313" key="3">
    <source>
        <dbReference type="WBParaSite" id="GPLIN_000575900"/>
    </source>
</evidence>
<reference evidence="3" key="3">
    <citation type="submission" date="2016-06" db="UniProtKB">
        <authorList>
            <consortium name="WormBaseParasite"/>
        </authorList>
    </citation>
    <scope>IDENTIFICATION</scope>
</reference>
<name>A0A183BYR9_GLOPA</name>
<evidence type="ECO:0000313" key="2">
    <source>
        <dbReference type="Proteomes" id="UP000050741"/>
    </source>
</evidence>
<feature type="compositionally biased region" description="Polar residues" evidence="1">
    <location>
        <begin position="88"/>
        <end position="97"/>
    </location>
</feature>
<sequence>MKASACPQSIKFGNYTFVPIDENITFPVFRCCNRVHGASNLDNAYEHAQQINVNPAAPSSPFKTRNSSSEFFNDEIQFIADPFAPSSPFKTRNSSPDFLNDDELDNVYDHAQQQQRLSPLAPRNQNNACENAQQQQRLSPLRSCLTKRCSASVHCPASASVHCPTSAPVHCPILQIFTAGSVSTEHTLKLLLVYFSRAYDNWSGCNS</sequence>
<dbReference type="Proteomes" id="UP000050741">
    <property type="component" value="Unassembled WGS sequence"/>
</dbReference>